<organism evidence="5 6">
    <name type="scientific">Alicyclobacillus fodiniaquatilis</name>
    <dbReference type="NCBI Taxonomy" id="1661150"/>
    <lineage>
        <taxon>Bacteria</taxon>
        <taxon>Bacillati</taxon>
        <taxon>Bacillota</taxon>
        <taxon>Bacilli</taxon>
        <taxon>Bacillales</taxon>
        <taxon>Alicyclobacillaceae</taxon>
        <taxon>Alicyclobacillus</taxon>
    </lineage>
</organism>
<dbReference type="CDD" id="cd01392">
    <property type="entry name" value="HTH_LacI"/>
    <property type="match status" value="1"/>
</dbReference>
<keyword evidence="1" id="KW-0805">Transcription regulation</keyword>
<dbReference type="PROSITE" id="PS50932">
    <property type="entry name" value="HTH_LACI_2"/>
    <property type="match status" value="1"/>
</dbReference>
<dbReference type="InterPro" id="IPR046335">
    <property type="entry name" value="LacI/GalR-like_sensor"/>
</dbReference>
<evidence type="ECO:0000313" key="6">
    <source>
        <dbReference type="Proteomes" id="UP001597079"/>
    </source>
</evidence>
<dbReference type="RefSeq" id="WP_377941378.1">
    <property type="nucleotide sequence ID" value="NZ_JBHUCX010000013.1"/>
</dbReference>
<dbReference type="PANTHER" id="PTHR30146:SF145">
    <property type="entry name" value="RIBOSE OPERON REPRESSOR"/>
    <property type="match status" value="1"/>
</dbReference>
<dbReference type="Pfam" id="PF13377">
    <property type="entry name" value="Peripla_BP_3"/>
    <property type="match status" value="1"/>
</dbReference>
<dbReference type="InterPro" id="IPR000843">
    <property type="entry name" value="HTH_LacI"/>
</dbReference>
<dbReference type="CDD" id="cd06283">
    <property type="entry name" value="PBP1_RegR_EndR_KdgR-like"/>
    <property type="match status" value="1"/>
</dbReference>
<dbReference type="Gene3D" id="1.10.260.40">
    <property type="entry name" value="lambda repressor-like DNA-binding domains"/>
    <property type="match status" value="1"/>
</dbReference>
<dbReference type="GO" id="GO:0003677">
    <property type="term" value="F:DNA binding"/>
    <property type="evidence" value="ECO:0007669"/>
    <property type="project" value="UniProtKB-KW"/>
</dbReference>
<name>A0ABW4JD25_9BACL</name>
<keyword evidence="2 5" id="KW-0238">DNA-binding</keyword>
<dbReference type="InterPro" id="IPR028082">
    <property type="entry name" value="Peripla_BP_I"/>
</dbReference>
<sequence>MTPKPRKPTIDMVASKSEVSKTTISRFLNGKYEYMSEETKKRIQHVVDELNYRPNNFARSLKSNKSGLIGVVVADITSPFSSILVKGIGDFCNERGYQIITTNTDEDPSKEREYLESLVGGEMVEGLIVNTTGKNDDLLSQLGSQGTPIVLADRAMEHLEFDTITNNNYGMTRDTLNHMTESGFEHVAFFTQAMGANSSRRIRHEAYLDFYEYEPGDAPYVYEIDTNNSRAVIESIQAFIGQTQGHTRAIFAVNGVVLLAVVRGIVELGLKMPDDIGVCGYDDWEWATLVPPGISAIEQPSYQVGLEAAKRVIARINGSKAKAKVIELPSKLHVRGSTTLK</sequence>
<evidence type="ECO:0000313" key="5">
    <source>
        <dbReference type="EMBL" id="MFD1673828.1"/>
    </source>
</evidence>
<keyword evidence="6" id="KW-1185">Reference proteome</keyword>
<dbReference type="Pfam" id="PF00356">
    <property type="entry name" value="LacI"/>
    <property type="match status" value="1"/>
</dbReference>
<comment type="caution">
    <text evidence="5">The sequence shown here is derived from an EMBL/GenBank/DDBJ whole genome shotgun (WGS) entry which is preliminary data.</text>
</comment>
<dbReference type="SUPFAM" id="SSF47413">
    <property type="entry name" value="lambda repressor-like DNA-binding domains"/>
    <property type="match status" value="1"/>
</dbReference>
<gene>
    <name evidence="5" type="ORF">ACFSB2_03780</name>
</gene>
<dbReference type="SMART" id="SM00354">
    <property type="entry name" value="HTH_LACI"/>
    <property type="match status" value="1"/>
</dbReference>
<dbReference type="PANTHER" id="PTHR30146">
    <property type="entry name" value="LACI-RELATED TRANSCRIPTIONAL REPRESSOR"/>
    <property type="match status" value="1"/>
</dbReference>
<evidence type="ECO:0000256" key="1">
    <source>
        <dbReference type="ARBA" id="ARBA00023015"/>
    </source>
</evidence>
<dbReference type="EMBL" id="JBHUCX010000013">
    <property type="protein sequence ID" value="MFD1673828.1"/>
    <property type="molecule type" value="Genomic_DNA"/>
</dbReference>
<evidence type="ECO:0000256" key="3">
    <source>
        <dbReference type="ARBA" id="ARBA00023163"/>
    </source>
</evidence>
<accession>A0ABW4JD25</accession>
<keyword evidence="3" id="KW-0804">Transcription</keyword>
<feature type="domain" description="HTH lacI-type" evidence="4">
    <location>
        <begin position="8"/>
        <end position="63"/>
    </location>
</feature>
<dbReference type="InterPro" id="IPR010982">
    <property type="entry name" value="Lambda_DNA-bd_dom_sf"/>
</dbReference>
<proteinExistence type="predicted"/>
<protein>
    <submittedName>
        <fullName evidence="5">LacI family DNA-binding transcriptional regulator</fullName>
    </submittedName>
</protein>
<evidence type="ECO:0000256" key="2">
    <source>
        <dbReference type="ARBA" id="ARBA00023125"/>
    </source>
</evidence>
<dbReference type="Gene3D" id="3.40.50.2300">
    <property type="match status" value="2"/>
</dbReference>
<evidence type="ECO:0000259" key="4">
    <source>
        <dbReference type="PROSITE" id="PS50932"/>
    </source>
</evidence>
<reference evidence="6" key="1">
    <citation type="journal article" date="2019" name="Int. J. Syst. Evol. Microbiol.">
        <title>The Global Catalogue of Microorganisms (GCM) 10K type strain sequencing project: providing services to taxonomists for standard genome sequencing and annotation.</title>
        <authorList>
            <consortium name="The Broad Institute Genomics Platform"/>
            <consortium name="The Broad Institute Genome Sequencing Center for Infectious Disease"/>
            <person name="Wu L."/>
            <person name="Ma J."/>
        </authorList>
    </citation>
    <scope>NUCLEOTIDE SEQUENCE [LARGE SCALE GENOMIC DNA]</scope>
    <source>
        <strain evidence="6">CGMCC 1.12286</strain>
    </source>
</reference>
<dbReference type="SUPFAM" id="SSF53822">
    <property type="entry name" value="Periplasmic binding protein-like I"/>
    <property type="match status" value="1"/>
</dbReference>
<dbReference type="Proteomes" id="UP001597079">
    <property type="component" value="Unassembled WGS sequence"/>
</dbReference>